<sequence length="234" mass="27329">MENIDRIYYINLDRRPDRNIHFINQCKASDLPMDKVFRMRAIDGLTYMFSLDEETLFKNADFLHLPRTTVHKLMGNQLSHYYILHDIVRKNHAYSIILQDDAIFIPDFKTYIDELMPKIPDDAEIINLGLHAVAEYSYFEPWVFHTTTNDVDKISKEVVNSHICKMKPDMNPCSLAYIVTLQGAKNMIAYFNTHGFRKATDHNFNEYLVEKDIYYSSNTILVTGNPKLGSDIFT</sequence>
<protein>
    <recommendedName>
        <fullName evidence="1">Glycosyl transferase family 25 domain-containing protein</fullName>
    </recommendedName>
</protein>
<organism evidence="2">
    <name type="scientific">viral metagenome</name>
    <dbReference type="NCBI Taxonomy" id="1070528"/>
    <lineage>
        <taxon>unclassified sequences</taxon>
        <taxon>metagenomes</taxon>
        <taxon>organismal metagenomes</taxon>
    </lineage>
</organism>
<name>A0A6C0HC53_9ZZZZ</name>
<accession>A0A6C0HC53</accession>
<dbReference type="CDD" id="cd06532">
    <property type="entry name" value="Glyco_transf_25"/>
    <property type="match status" value="1"/>
</dbReference>
<proteinExistence type="predicted"/>
<reference evidence="2" key="1">
    <citation type="journal article" date="2020" name="Nature">
        <title>Giant virus diversity and host interactions through global metagenomics.</title>
        <authorList>
            <person name="Schulz F."/>
            <person name="Roux S."/>
            <person name="Paez-Espino D."/>
            <person name="Jungbluth S."/>
            <person name="Walsh D.A."/>
            <person name="Denef V.J."/>
            <person name="McMahon K.D."/>
            <person name="Konstantinidis K.T."/>
            <person name="Eloe-Fadrosh E.A."/>
            <person name="Kyrpides N.C."/>
            <person name="Woyke T."/>
        </authorList>
    </citation>
    <scope>NUCLEOTIDE SEQUENCE</scope>
    <source>
        <strain evidence="2">GVMAG-M-3300023179-90</strain>
    </source>
</reference>
<dbReference type="EMBL" id="MN739921">
    <property type="protein sequence ID" value="QHT77715.1"/>
    <property type="molecule type" value="Genomic_DNA"/>
</dbReference>
<dbReference type="AlphaFoldDB" id="A0A6C0HC53"/>
<dbReference type="Pfam" id="PF01755">
    <property type="entry name" value="Glyco_transf_25"/>
    <property type="match status" value="1"/>
</dbReference>
<evidence type="ECO:0000259" key="1">
    <source>
        <dbReference type="Pfam" id="PF01755"/>
    </source>
</evidence>
<evidence type="ECO:0000313" key="2">
    <source>
        <dbReference type="EMBL" id="QHT77715.1"/>
    </source>
</evidence>
<feature type="domain" description="Glycosyl transferase family 25" evidence="1">
    <location>
        <begin position="6"/>
        <end position="193"/>
    </location>
</feature>
<dbReference type="InterPro" id="IPR002654">
    <property type="entry name" value="Glyco_trans_25"/>
</dbReference>